<dbReference type="InterPro" id="IPR036922">
    <property type="entry name" value="Rieske_2Fe-2S_sf"/>
</dbReference>
<keyword evidence="5" id="KW-1015">Disulfide bond</keyword>
<evidence type="ECO:0000256" key="6">
    <source>
        <dbReference type="ARBA" id="ARBA00034078"/>
    </source>
</evidence>
<dbReference type="SUPFAM" id="SSF50022">
    <property type="entry name" value="ISP domain"/>
    <property type="match status" value="1"/>
</dbReference>
<dbReference type="GO" id="GO:0016020">
    <property type="term" value="C:membrane"/>
    <property type="evidence" value="ECO:0007669"/>
    <property type="project" value="InterPro"/>
</dbReference>
<gene>
    <name evidence="9" type="primary">petC</name>
    <name evidence="9" type="ORF">SBA1_90049</name>
</gene>
<sequence>MADDTRKTDDVTRREFFTKLGLGSLSIAAVGTAAFSYQYLEPNVLYEPSPVVNEGKPDRYPLDSVTLDVNSGIYIIHSQEGYFSLSAVCTHLGCLTAWKPELGIIACPCHGSKFAVSEQGKVKPGDKIEGPAPRPLPWKRIWLNDDGDLLVDRSTDVPPLAPDSFVRV</sequence>
<accession>A0A2U3LAH5</accession>
<organism evidence="9 10">
    <name type="scientific">Candidatus Sulfotelmatobacter kueseliae</name>
    <dbReference type="NCBI Taxonomy" id="2042962"/>
    <lineage>
        <taxon>Bacteria</taxon>
        <taxon>Pseudomonadati</taxon>
        <taxon>Acidobacteriota</taxon>
        <taxon>Terriglobia</taxon>
        <taxon>Terriglobales</taxon>
        <taxon>Candidatus Korobacteraceae</taxon>
        <taxon>Candidatus Sulfotelmatobacter</taxon>
    </lineage>
</organism>
<dbReference type="PRINTS" id="PR00162">
    <property type="entry name" value="RIESKE"/>
</dbReference>
<comment type="cofactor">
    <cofactor evidence="6">
        <name>[2Fe-2S] cluster</name>
        <dbReference type="ChEBI" id="CHEBI:190135"/>
    </cofactor>
</comment>
<dbReference type="InterPro" id="IPR014349">
    <property type="entry name" value="Rieske_Fe-S_prot"/>
</dbReference>
<dbReference type="GO" id="GO:0051537">
    <property type="term" value="F:2 iron, 2 sulfur cluster binding"/>
    <property type="evidence" value="ECO:0007669"/>
    <property type="project" value="UniProtKB-KW"/>
</dbReference>
<keyword evidence="3" id="KW-0408">Iron</keyword>
<dbReference type="InterPro" id="IPR017941">
    <property type="entry name" value="Rieske_2Fe-2S"/>
</dbReference>
<protein>
    <submittedName>
        <fullName evidence="9">Quinol--cytochrome-c reductase, Rieske (2Fe-2S) iron-sulfur subunit</fullName>
    </submittedName>
</protein>
<dbReference type="Pfam" id="PF00355">
    <property type="entry name" value="Rieske"/>
    <property type="match status" value="1"/>
</dbReference>
<name>A0A2U3LAH5_9BACT</name>
<dbReference type="CDD" id="cd03467">
    <property type="entry name" value="Rieske"/>
    <property type="match status" value="1"/>
</dbReference>
<evidence type="ECO:0000313" key="10">
    <source>
        <dbReference type="Proteomes" id="UP000238701"/>
    </source>
</evidence>
<evidence type="ECO:0000256" key="1">
    <source>
        <dbReference type="ARBA" id="ARBA00022714"/>
    </source>
</evidence>
<evidence type="ECO:0000313" key="9">
    <source>
        <dbReference type="EMBL" id="SPF48913.1"/>
    </source>
</evidence>
<feature type="transmembrane region" description="Helical" evidence="7">
    <location>
        <begin position="20"/>
        <end position="40"/>
    </location>
</feature>
<dbReference type="EMBL" id="OMOD01000188">
    <property type="protein sequence ID" value="SPF48913.1"/>
    <property type="molecule type" value="Genomic_DNA"/>
</dbReference>
<proteinExistence type="predicted"/>
<evidence type="ECO:0000256" key="3">
    <source>
        <dbReference type="ARBA" id="ARBA00023004"/>
    </source>
</evidence>
<reference evidence="10" key="1">
    <citation type="submission" date="2018-02" db="EMBL/GenBank/DDBJ databases">
        <authorList>
            <person name="Hausmann B."/>
        </authorList>
    </citation>
    <scope>NUCLEOTIDE SEQUENCE [LARGE SCALE GENOMIC DNA]</scope>
    <source>
        <strain evidence="10">Peat soil MAG SbA1</strain>
    </source>
</reference>
<evidence type="ECO:0000256" key="2">
    <source>
        <dbReference type="ARBA" id="ARBA00022723"/>
    </source>
</evidence>
<evidence type="ECO:0000256" key="5">
    <source>
        <dbReference type="ARBA" id="ARBA00023157"/>
    </source>
</evidence>
<evidence type="ECO:0000259" key="8">
    <source>
        <dbReference type="PROSITE" id="PS51296"/>
    </source>
</evidence>
<feature type="domain" description="Rieske" evidence="8">
    <location>
        <begin position="59"/>
        <end position="150"/>
    </location>
</feature>
<keyword evidence="7" id="KW-0812">Transmembrane</keyword>
<evidence type="ECO:0000256" key="4">
    <source>
        <dbReference type="ARBA" id="ARBA00023014"/>
    </source>
</evidence>
<dbReference type="OrthoDB" id="9802613at2"/>
<keyword evidence="7" id="KW-0472">Membrane</keyword>
<keyword evidence="4" id="KW-0411">Iron-sulfur</keyword>
<keyword evidence="7" id="KW-1133">Transmembrane helix</keyword>
<evidence type="ECO:0000256" key="7">
    <source>
        <dbReference type="SAM" id="Phobius"/>
    </source>
</evidence>
<dbReference type="InterPro" id="IPR005805">
    <property type="entry name" value="Rieske_Fe-S_prot_C"/>
</dbReference>
<dbReference type="Gene3D" id="2.102.10.10">
    <property type="entry name" value="Rieske [2Fe-2S] iron-sulphur domain"/>
    <property type="match status" value="1"/>
</dbReference>
<keyword evidence="2" id="KW-0479">Metal-binding</keyword>
<dbReference type="GO" id="GO:0046872">
    <property type="term" value="F:metal ion binding"/>
    <property type="evidence" value="ECO:0007669"/>
    <property type="project" value="UniProtKB-KW"/>
</dbReference>
<keyword evidence="1" id="KW-0001">2Fe-2S</keyword>
<dbReference type="PROSITE" id="PS51296">
    <property type="entry name" value="RIESKE"/>
    <property type="match status" value="1"/>
</dbReference>
<dbReference type="AlphaFoldDB" id="A0A2U3LAH5"/>
<dbReference type="PANTHER" id="PTHR10134">
    <property type="entry name" value="CYTOCHROME B-C1 COMPLEX SUBUNIT RIESKE, MITOCHONDRIAL"/>
    <property type="match status" value="1"/>
</dbReference>
<dbReference type="Proteomes" id="UP000238701">
    <property type="component" value="Unassembled WGS sequence"/>
</dbReference>